<protein>
    <submittedName>
        <fullName evidence="1">Uncharacterized protein</fullName>
    </submittedName>
</protein>
<evidence type="ECO:0000313" key="1">
    <source>
        <dbReference type="EMBL" id="CAB4151245.1"/>
    </source>
</evidence>
<dbReference type="EMBL" id="LR796559">
    <property type="protein sequence ID" value="CAB4151245.1"/>
    <property type="molecule type" value="Genomic_DNA"/>
</dbReference>
<accession>A0A6J5MVI4</accession>
<gene>
    <name evidence="1" type="ORF">UFOVP598_8</name>
</gene>
<organism evidence="1">
    <name type="scientific">uncultured Caudovirales phage</name>
    <dbReference type="NCBI Taxonomy" id="2100421"/>
    <lineage>
        <taxon>Viruses</taxon>
        <taxon>Duplodnaviria</taxon>
        <taxon>Heunggongvirae</taxon>
        <taxon>Uroviricota</taxon>
        <taxon>Caudoviricetes</taxon>
        <taxon>Peduoviridae</taxon>
        <taxon>Maltschvirus</taxon>
        <taxon>Maltschvirus maltsch</taxon>
    </lineage>
</organism>
<name>A0A6J5MVI4_9CAUD</name>
<reference evidence="1" key="1">
    <citation type="submission" date="2020-04" db="EMBL/GenBank/DDBJ databases">
        <authorList>
            <person name="Chiriac C."/>
            <person name="Salcher M."/>
            <person name="Ghai R."/>
            <person name="Kavagutti S V."/>
        </authorList>
    </citation>
    <scope>NUCLEOTIDE SEQUENCE</scope>
</reference>
<sequence length="120" mass="14143">MIAKSKKTSLKIQVSDIGEDTFSGIVTHADEYYKMRYYSDSWELSVFNIVDQENKSIEAPSHYNNTNGSLYEFAELQGLNSWEFDILKRTVRCRKKGKFVEDLEKTKFLIDLYLKEYKEC</sequence>
<proteinExistence type="predicted"/>